<evidence type="ECO:0000313" key="2">
    <source>
        <dbReference type="Proteomes" id="UP000048984"/>
    </source>
</evidence>
<protein>
    <recommendedName>
        <fullName evidence="3">DUF4259 domain-containing protein</fullName>
    </recommendedName>
</protein>
<dbReference type="Pfam" id="PF14078">
    <property type="entry name" value="DUF4259"/>
    <property type="match status" value="1"/>
</dbReference>
<dbReference type="InterPro" id="IPR025355">
    <property type="entry name" value="DUF4259"/>
</dbReference>
<reference evidence="1 2" key="1">
    <citation type="submission" date="2015-09" db="EMBL/GenBank/DDBJ databases">
        <authorList>
            <person name="Jackson K.R."/>
            <person name="Lunt B.L."/>
            <person name="Fisher J.N.B."/>
            <person name="Gardner A.V."/>
            <person name="Bailey M.E."/>
            <person name="Deus L.M."/>
            <person name="Earl A.S."/>
            <person name="Gibby P.D."/>
            <person name="Hartmann K.A."/>
            <person name="Liu J.E."/>
            <person name="Manci A.M."/>
            <person name="Nielsen D.A."/>
            <person name="Solomon M.B."/>
            <person name="Breakwell D.P."/>
            <person name="Burnett S.H."/>
            <person name="Grose J.H."/>
        </authorList>
    </citation>
    <scope>NUCLEOTIDE SEQUENCE [LARGE SCALE GENOMIC DNA]</scope>
    <source>
        <strain evidence="1 2">16</strain>
    </source>
</reference>
<organism evidence="1 2">
    <name type="scientific">Prosthecodimorpha hirschii</name>
    <dbReference type="NCBI Taxonomy" id="665126"/>
    <lineage>
        <taxon>Bacteria</taxon>
        <taxon>Pseudomonadati</taxon>
        <taxon>Pseudomonadota</taxon>
        <taxon>Alphaproteobacteria</taxon>
        <taxon>Hyphomicrobiales</taxon>
        <taxon>Ancalomicrobiaceae</taxon>
        <taxon>Prosthecodimorpha</taxon>
    </lineage>
</organism>
<comment type="caution">
    <text evidence="1">The sequence shown here is derived from an EMBL/GenBank/DDBJ whole genome shotgun (WGS) entry which is preliminary data.</text>
</comment>
<evidence type="ECO:0008006" key="3">
    <source>
        <dbReference type="Google" id="ProtNLM"/>
    </source>
</evidence>
<gene>
    <name evidence="1" type="ORF">ABB55_19795</name>
</gene>
<dbReference type="Proteomes" id="UP000048984">
    <property type="component" value="Unassembled WGS sequence"/>
</dbReference>
<dbReference type="AlphaFoldDB" id="A0A0P6WHI5"/>
<evidence type="ECO:0000313" key="1">
    <source>
        <dbReference type="EMBL" id="KPL54178.1"/>
    </source>
</evidence>
<keyword evidence="2" id="KW-1185">Reference proteome</keyword>
<reference evidence="1 2" key="2">
    <citation type="submission" date="2015-10" db="EMBL/GenBank/DDBJ databases">
        <title>Draft Genome Sequence of Prosthecomicrobium hirschii ATCC 27832.</title>
        <authorList>
            <person name="Daniel J."/>
            <person name="Givan S.A."/>
            <person name="Brun Y.V."/>
            <person name="Brown P.J."/>
        </authorList>
    </citation>
    <scope>NUCLEOTIDE SEQUENCE [LARGE SCALE GENOMIC DNA]</scope>
    <source>
        <strain evidence="1 2">16</strain>
    </source>
</reference>
<dbReference type="STRING" id="665126.ABB55_19795"/>
<accession>A0A0P6WHI5</accession>
<dbReference type="EMBL" id="LJYW01000001">
    <property type="protein sequence ID" value="KPL54178.1"/>
    <property type="molecule type" value="Genomic_DNA"/>
</dbReference>
<name>A0A0P6WHI5_9HYPH</name>
<proteinExistence type="predicted"/>
<sequence>MGTWGPHAFENDSALDLIAEVADGGGLARLEAAIDRILAATDDLDASEAEAGLAAGAILALMAGRGDGSEVPEDLAGWLAEAGTAPPALLAKARKAAARTLAEGSELAELWNEGPDAEIWRDAVNDLIERL</sequence>
<dbReference type="RefSeq" id="WP_054360346.1">
    <property type="nucleotide sequence ID" value="NZ_LJYW01000001.1"/>
</dbReference>